<evidence type="ECO:0000256" key="1">
    <source>
        <dbReference type="SAM" id="Phobius"/>
    </source>
</evidence>
<dbReference type="AlphaFoldDB" id="A0A1G1ZHV9"/>
<keyword evidence="1" id="KW-0472">Membrane</keyword>
<keyword evidence="1" id="KW-1133">Transmembrane helix</keyword>
<dbReference type="STRING" id="1798405.A3E64_02690"/>
<evidence type="ECO:0000313" key="2">
    <source>
        <dbReference type="EMBL" id="OGY64198.1"/>
    </source>
</evidence>
<evidence type="ECO:0000313" key="3">
    <source>
        <dbReference type="Proteomes" id="UP000177174"/>
    </source>
</evidence>
<proteinExistence type="predicted"/>
<protein>
    <submittedName>
        <fullName evidence="2">Uncharacterized protein</fullName>
    </submittedName>
</protein>
<reference evidence="2 3" key="1">
    <citation type="journal article" date="2016" name="Nat. Commun.">
        <title>Thousands of microbial genomes shed light on interconnected biogeochemical processes in an aquifer system.</title>
        <authorList>
            <person name="Anantharaman K."/>
            <person name="Brown C.T."/>
            <person name="Hug L.A."/>
            <person name="Sharon I."/>
            <person name="Castelle C.J."/>
            <person name="Probst A.J."/>
            <person name="Thomas B.C."/>
            <person name="Singh A."/>
            <person name="Wilkins M.J."/>
            <person name="Karaoz U."/>
            <person name="Brodie E.L."/>
            <person name="Williams K.H."/>
            <person name="Hubbard S.S."/>
            <person name="Banfield J.F."/>
        </authorList>
    </citation>
    <scope>NUCLEOTIDE SEQUENCE [LARGE SCALE GENOMIC DNA]</scope>
</reference>
<keyword evidence="1" id="KW-0812">Transmembrane</keyword>
<dbReference type="Proteomes" id="UP000177174">
    <property type="component" value="Unassembled WGS sequence"/>
</dbReference>
<comment type="caution">
    <text evidence="2">The sequence shown here is derived from an EMBL/GenBank/DDBJ whole genome shotgun (WGS) entry which is preliminary data.</text>
</comment>
<dbReference type="EMBL" id="MHJH01000024">
    <property type="protein sequence ID" value="OGY64198.1"/>
    <property type="molecule type" value="Genomic_DNA"/>
</dbReference>
<gene>
    <name evidence="2" type="ORF">A3E64_02690</name>
</gene>
<name>A0A1G1ZHV9_9BACT</name>
<accession>A0A1G1ZHV9</accession>
<feature type="transmembrane region" description="Helical" evidence="1">
    <location>
        <begin position="6"/>
        <end position="31"/>
    </location>
</feature>
<sequence>MSKHSLIFYISSALLSLALIIYVIYIINVLVAQVSVISGNDLLKVPEIATFNLEKFNELKIAK</sequence>
<organism evidence="2 3">
    <name type="scientific">Candidatus Harrisonbacteria bacterium RIFCSPHIGHO2_12_FULL_48_16</name>
    <dbReference type="NCBI Taxonomy" id="1798405"/>
    <lineage>
        <taxon>Bacteria</taxon>
        <taxon>Candidatus Harrisoniibacteriota</taxon>
    </lineage>
</organism>